<protein>
    <submittedName>
        <fullName evidence="1">Uncharacterized protein</fullName>
    </submittedName>
</protein>
<evidence type="ECO:0000313" key="5">
    <source>
        <dbReference type="Proteomes" id="UP000044806"/>
    </source>
</evidence>
<evidence type="ECO:0000313" key="6">
    <source>
        <dbReference type="Proteomes" id="UP000046067"/>
    </source>
</evidence>
<dbReference type="EMBL" id="CWQJ01000007">
    <property type="protein sequence ID" value="CSB96061.1"/>
    <property type="molecule type" value="Genomic_DNA"/>
</dbReference>
<accession>A0A655PZ95</accession>
<dbReference type="AlphaFoldDB" id="A0A655PZ95"/>
<evidence type="ECO:0000313" key="4">
    <source>
        <dbReference type="Proteomes" id="UP000041770"/>
    </source>
</evidence>
<dbReference type="EMBL" id="CWOW01000004">
    <property type="protein sequence ID" value="CSA24339.1"/>
    <property type="molecule type" value="Genomic_DNA"/>
</dbReference>
<dbReference type="Proteomes" id="UP000044806">
    <property type="component" value="Unassembled WGS sequence"/>
</dbReference>
<gene>
    <name evidence="1" type="ORF">ERS013165_01107</name>
    <name evidence="3" type="ORF">ERS013200_00391</name>
    <name evidence="2" type="ORF">ERS013201_01409</name>
</gene>
<sequence length="55" mass="6558">MGKQFLREIDRGVFRALRRINRMRQTITTGSRIIKSVGRYTLLVNRREIGTTHQR</sequence>
<dbReference type="Proteomes" id="UP000046067">
    <property type="component" value="Unassembled WGS sequence"/>
</dbReference>
<name>A0A655PZ95_VIBCL</name>
<dbReference type="Proteomes" id="UP000041770">
    <property type="component" value="Unassembled WGS sequence"/>
</dbReference>
<evidence type="ECO:0000313" key="3">
    <source>
        <dbReference type="EMBL" id="CSC04471.1"/>
    </source>
</evidence>
<dbReference type="EMBL" id="CWQY01000002">
    <property type="protein sequence ID" value="CSC04471.1"/>
    <property type="molecule type" value="Genomic_DNA"/>
</dbReference>
<proteinExistence type="predicted"/>
<evidence type="ECO:0000313" key="2">
    <source>
        <dbReference type="EMBL" id="CSB96061.1"/>
    </source>
</evidence>
<reference evidence="4 5" key="1">
    <citation type="submission" date="2015-07" db="EMBL/GenBank/DDBJ databases">
        <authorList>
            <consortium name="Pathogen Informatics"/>
        </authorList>
    </citation>
    <scope>NUCLEOTIDE SEQUENCE [LARGE SCALE GENOMIC DNA]</scope>
    <source>
        <strain evidence="3 4">A316</strain>
        <strain evidence="2 6">A325</strain>
        <strain evidence="1 5">A51</strain>
    </source>
</reference>
<evidence type="ECO:0000313" key="1">
    <source>
        <dbReference type="EMBL" id="CSA24339.1"/>
    </source>
</evidence>
<organism evidence="1 5">
    <name type="scientific">Vibrio cholerae</name>
    <dbReference type="NCBI Taxonomy" id="666"/>
    <lineage>
        <taxon>Bacteria</taxon>
        <taxon>Pseudomonadati</taxon>
        <taxon>Pseudomonadota</taxon>
        <taxon>Gammaproteobacteria</taxon>
        <taxon>Vibrionales</taxon>
        <taxon>Vibrionaceae</taxon>
        <taxon>Vibrio</taxon>
    </lineage>
</organism>